<dbReference type="Proteomes" id="UP001428290">
    <property type="component" value="Unassembled WGS sequence"/>
</dbReference>
<sequence length="165" mass="18885">MSNHDQLALVRQRHINLMQLTLDTLGHVLSAVTQAQATTYRDGPDGWTVVEVMCHLRDYDQIFLERAIMMRDGDFPLLPIYDHEAMVTERNYNSNDLGTVYAALQESRPRFIAFFQALTAEQWEKAGTHPERGYFSLTDAAMQVGIHDVIHLEQITRILLQAKGQ</sequence>
<reference evidence="2 3" key="1">
    <citation type="submission" date="2024-02" db="EMBL/GenBank/DDBJ databases">
        <title>Herpetosiphon gulosus NBRC 112829.</title>
        <authorList>
            <person name="Ichikawa N."/>
            <person name="Katano-Makiyama Y."/>
            <person name="Hidaka K."/>
        </authorList>
    </citation>
    <scope>NUCLEOTIDE SEQUENCE [LARGE SCALE GENOMIC DNA]</scope>
    <source>
        <strain evidence="2 3">NBRC 112829</strain>
    </source>
</reference>
<feature type="domain" description="DinB-like" evidence="1">
    <location>
        <begin position="22"/>
        <end position="155"/>
    </location>
</feature>
<dbReference type="EMBL" id="BAABRU010000002">
    <property type="protein sequence ID" value="GAA5526832.1"/>
    <property type="molecule type" value="Genomic_DNA"/>
</dbReference>
<dbReference type="InterPro" id="IPR034660">
    <property type="entry name" value="DinB/YfiT-like"/>
</dbReference>
<name>A0ABP9WUE7_9CHLR</name>
<comment type="caution">
    <text evidence="2">The sequence shown here is derived from an EMBL/GenBank/DDBJ whole genome shotgun (WGS) entry which is preliminary data.</text>
</comment>
<gene>
    <name evidence="2" type="ORF">Hgul01_00612</name>
</gene>
<evidence type="ECO:0000259" key="1">
    <source>
        <dbReference type="Pfam" id="PF12867"/>
    </source>
</evidence>
<dbReference type="Gene3D" id="1.20.120.450">
    <property type="entry name" value="dinb family like domain"/>
    <property type="match status" value="1"/>
</dbReference>
<dbReference type="InterPro" id="IPR024775">
    <property type="entry name" value="DinB-like"/>
</dbReference>
<dbReference type="SUPFAM" id="SSF109854">
    <property type="entry name" value="DinB/YfiT-like putative metalloenzymes"/>
    <property type="match status" value="1"/>
</dbReference>
<dbReference type="RefSeq" id="WP_345720468.1">
    <property type="nucleotide sequence ID" value="NZ_BAABRU010000002.1"/>
</dbReference>
<keyword evidence="3" id="KW-1185">Reference proteome</keyword>
<evidence type="ECO:0000313" key="2">
    <source>
        <dbReference type="EMBL" id="GAA5526832.1"/>
    </source>
</evidence>
<accession>A0ABP9WUE7</accession>
<evidence type="ECO:0000313" key="3">
    <source>
        <dbReference type="Proteomes" id="UP001428290"/>
    </source>
</evidence>
<proteinExistence type="predicted"/>
<dbReference type="Pfam" id="PF12867">
    <property type="entry name" value="DinB_2"/>
    <property type="match status" value="1"/>
</dbReference>
<organism evidence="2 3">
    <name type="scientific">Herpetosiphon gulosus</name>
    <dbReference type="NCBI Taxonomy" id="1973496"/>
    <lineage>
        <taxon>Bacteria</taxon>
        <taxon>Bacillati</taxon>
        <taxon>Chloroflexota</taxon>
        <taxon>Chloroflexia</taxon>
        <taxon>Herpetosiphonales</taxon>
        <taxon>Herpetosiphonaceae</taxon>
        <taxon>Herpetosiphon</taxon>
    </lineage>
</organism>
<protein>
    <recommendedName>
        <fullName evidence="1">DinB-like domain-containing protein</fullName>
    </recommendedName>
</protein>